<sequence length="394" mass="43547">MECNKDEAVRASQIAEARMQRGEFVEAHKFATKAKKLYADIENITKILTICEVHNAARNKLSDSDLDWYAILQTERLADVATIKKQYRRLALLLHPDKNKFAGAEAAFKLIGQAHGVLSDQAKRSLYDIKFGASVTVRVDAPKTSHRYSNVDVFSSKHDASATNYQKNSDSHQYPNENVCAAKHDAKATNVKVFPAKYDAKATNYQKKSGTKSTGFNNQSGQKTFWTSCQHCNTKYHYCVIVVNSTLRCQQCSKSFKAHVINFGYQGVSPVFTSVNSQKETPMSVPPKPASEGTGGEHAGTFVRSNPMSMKKCAAGAGGYCDGEKSKNAASKGMESQTSKNVGSKRVGQAEPNSEERFKARNGDKMRDAHVRENDVDPSRVSARRSSRKKQHVS</sequence>
<feature type="non-terminal residue" evidence="3">
    <location>
        <position position="1"/>
    </location>
</feature>
<feature type="region of interest" description="Disordered" evidence="1">
    <location>
        <begin position="278"/>
        <end position="304"/>
    </location>
</feature>
<dbReference type="Pfam" id="PF00226">
    <property type="entry name" value="DnaJ"/>
    <property type="match status" value="1"/>
</dbReference>
<feature type="compositionally biased region" description="Basic residues" evidence="1">
    <location>
        <begin position="382"/>
        <end position="394"/>
    </location>
</feature>
<keyword evidence="4" id="KW-1185">Reference proteome</keyword>
<feature type="region of interest" description="Disordered" evidence="1">
    <location>
        <begin position="325"/>
        <end position="394"/>
    </location>
</feature>
<gene>
    <name evidence="3" type="primary">dnaJ</name>
    <name evidence="3" type="ORF">CR513_20941</name>
</gene>
<dbReference type="Pfam" id="PF23551">
    <property type="entry name" value="Zn_ribbon_20"/>
    <property type="match status" value="1"/>
</dbReference>
<dbReference type="STRING" id="157652.A0A371H0U4"/>
<organism evidence="3 4">
    <name type="scientific">Mucuna pruriens</name>
    <name type="common">Velvet bean</name>
    <name type="synonym">Dolichos pruriens</name>
    <dbReference type="NCBI Taxonomy" id="157652"/>
    <lineage>
        <taxon>Eukaryota</taxon>
        <taxon>Viridiplantae</taxon>
        <taxon>Streptophyta</taxon>
        <taxon>Embryophyta</taxon>
        <taxon>Tracheophyta</taxon>
        <taxon>Spermatophyta</taxon>
        <taxon>Magnoliopsida</taxon>
        <taxon>eudicotyledons</taxon>
        <taxon>Gunneridae</taxon>
        <taxon>Pentapetalae</taxon>
        <taxon>rosids</taxon>
        <taxon>fabids</taxon>
        <taxon>Fabales</taxon>
        <taxon>Fabaceae</taxon>
        <taxon>Papilionoideae</taxon>
        <taxon>50 kb inversion clade</taxon>
        <taxon>NPAAA clade</taxon>
        <taxon>indigoferoid/millettioid clade</taxon>
        <taxon>Phaseoleae</taxon>
        <taxon>Mucuna</taxon>
    </lineage>
</organism>
<dbReference type="CDD" id="cd06257">
    <property type="entry name" value="DnaJ"/>
    <property type="match status" value="1"/>
</dbReference>
<feature type="compositionally biased region" description="Basic and acidic residues" evidence="1">
    <location>
        <begin position="354"/>
        <end position="378"/>
    </location>
</feature>
<dbReference type="InterPro" id="IPR056988">
    <property type="entry name" value="Zn_ribbon_pln"/>
</dbReference>
<dbReference type="SMART" id="SM00271">
    <property type="entry name" value="DnaJ"/>
    <property type="match status" value="1"/>
</dbReference>
<reference evidence="3" key="1">
    <citation type="submission" date="2018-05" db="EMBL/GenBank/DDBJ databases">
        <title>Draft genome of Mucuna pruriens seed.</title>
        <authorList>
            <person name="Nnadi N.E."/>
            <person name="Vos R."/>
            <person name="Hasami M.H."/>
            <person name="Devisetty U.K."/>
            <person name="Aguiy J.C."/>
        </authorList>
    </citation>
    <scope>NUCLEOTIDE SEQUENCE [LARGE SCALE GENOMIC DNA]</scope>
    <source>
        <strain evidence="3">JCA_2017</strain>
    </source>
</reference>
<accession>A0A371H0U4</accession>
<dbReference type="EMBL" id="QJKJ01003894">
    <property type="protein sequence ID" value="RDX96399.1"/>
    <property type="molecule type" value="Genomic_DNA"/>
</dbReference>
<protein>
    <submittedName>
        <fullName evidence="3">DnaJ</fullName>
    </submittedName>
</protein>
<dbReference type="InterPro" id="IPR001623">
    <property type="entry name" value="DnaJ_domain"/>
</dbReference>
<dbReference type="InterPro" id="IPR036869">
    <property type="entry name" value="J_dom_sf"/>
</dbReference>
<dbReference type="SUPFAM" id="SSF46565">
    <property type="entry name" value="Chaperone J-domain"/>
    <property type="match status" value="1"/>
</dbReference>
<dbReference type="Proteomes" id="UP000257109">
    <property type="component" value="Unassembled WGS sequence"/>
</dbReference>
<evidence type="ECO:0000313" key="4">
    <source>
        <dbReference type="Proteomes" id="UP000257109"/>
    </source>
</evidence>
<dbReference type="AlphaFoldDB" id="A0A371H0U4"/>
<feature type="domain" description="J" evidence="2">
    <location>
        <begin position="67"/>
        <end position="131"/>
    </location>
</feature>
<dbReference type="PROSITE" id="PS50076">
    <property type="entry name" value="DNAJ_2"/>
    <property type="match status" value="1"/>
</dbReference>
<dbReference type="PANTHER" id="PTHR44137">
    <property type="entry name" value="BNAC03G44070D PROTEIN"/>
    <property type="match status" value="1"/>
</dbReference>
<dbReference type="PANTHER" id="PTHR44137:SF57">
    <property type="entry name" value="CHAPERONE DNAJ-DOMAIN PROTEIN"/>
    <property type="match status" value="1"/>
</dbReference>
<proteinExistence type="predicted"/>
<dbReference type="PRINTS" id="PR00625">
    <property type="entry name" value="JDOMAIN"/>
</dbReference>
<comment type="caution">
    <text evidence="3">The sequence shown here is derived from an EMBL/GenBank/DDBJ whole genome shotgun (WGS) entry which is preliminary data.</text>
</comment>
<name>A0A371H0U4_MUCPR</name>
<dbReference type="Gene3D" id="1.10.287.110">
    <property type="entry name" value="DnaJ domain"/>
    <property type="match status" value="1"/>
</dbReference>
<evidence type="ECO:0000313" key="3">
    <source>
        <dbReference type="EMBL" id="RDX96399.1"/>
    </source>
</evidence>
<evidence type="ECO:0000256" key="1">
    <source>
        <dbReference type="SAM" id="MobiDB-lite"/>
    </source>
</evidence>
<dbReference type="OrthoDB" id="10250354at2759"/>
<evidence type="ECO:0000259" key="2">
    <source>
        <dbReference type="PROSITE" id="PS50076"/>
    </source>
</evidence>